<keyword evidence="1" id="KW-1133">Transmembrane helix</keyword>
<dbReference type="EMBL" id="FRBL01000002">
    <property type="protein sequence ID" value="SHL13691.1"/>
    <property type="molecule type" value="Genomic_DNA"/>
</dbReference>
<feature type="transmembrane region" description="Helical" evidence="1">
    <location>
        <begin position="133"/>
        <end position="153"/>
    </location>
</feature>
<gene>
    <name evidence="2" type="ORF">SAMN05444266_102168</name>
</gene>
<keyword evidence="1" id="KW-0472">Membrane</keyword>
<evidence type="ECO:0000313" key="2">
    <source>
        <dbReference type="EMBL" id="SHL13691.1"/>
    </source>
</evidence>
<feature type="transmembrane region" description="Helical" evidence="1">
    <location>
        <begin position="85"/>
        <end position="104"/>
    </location>
</feature>
<name>A0A1M6Y630_9BACT</name>
<dbReference type="RefSeq" id="WP_073078797.1">
    <property type="nucleotide sequence ID" value="NZ_FRBL01000002.1"/>
</dbReference>
<dbReference type="AlphaFoldDB" id="A0A1M6Y630"/>
<feature type="transmembrane region" description="Helical" evidence="1">
    <location>
        <begin position="55"/>
        <end position="73"/>
    </location>
</feature>
<dbReference type="Proteomes" id="UP000184420">
    <property type="component" value="Unassembled WGS sequence"/>
</dbReference>
<accession>A0A1M6Y630</accession>
<organism evidence="2 3">
    <name type="scientific">Chitinophaga jiangningensis</name>
    <dbReference type="NCBI Taxonomy" id="1419482"/>
    <lineage>
        <taxon>Bacteria</taxon>
        <taxon>Pseudomonadati</taxon>
        <taxon>Bacteroidota</taxon>
        <taxon>Chitinophagia</taxon>
        <taxon>Chitinophagales</taxon>
        <taxon>Chitinophagaceae</taxon>
        <taxon>Chitinophaga</taxon>
    </lineage>
</organism>
<evidence type="ECO:0008006" key="4">
    <source>
        <dbReference type="Google" id="ProtNLM"/>
    </source>
</evidence>
<evidence type="ECO:0000313" key="3">
    <source>
        <dbReference type="Proteomes" id="UP000184420"/>
    </source>
</evidence>
<dbReference type="STRING" id="1419482.SAMN05444266_102168"/>
<keyword evidence="1" id="KW-0812">Transmembrane</keyword>
<reference evidence="2 3" key="1">
    <citation type="submission" date="2016-11" db="EMBL/GenBank/DDBJ databases">
        <authorList>
            <person name="Jaros S."/>
            <person name="Januszkiewicz K."/>
            <person name="Wedrychowicz H."/>
        </authorList>
    </citation>
    <scope>NUCLEOTIDE SEQUENCE [LARGE SCALE GENOMIC DNA]</scope>
    <source>
        <strain evidence="2 3">DSM 27406</strain>
    </source>
</reference>
<protein>
    <recommendedName>
        <fullName evidence="4">Copper resistance protein D</fullName>
    </recommendedName>
</protein>
<proteinExistence type="predicted"/>
<dbReference type="OrthoDB" id="671232at2"/>
<sequence length="156" mass="18044">MSTSIYYAALVLHVVGITLMAGTSFIDFIVFRAFNKTYPEDLNQSEVLVKFLNRLQRFLGIGMGLILLSGITMMAKMHQVWGAQLWFRIKMILLLVVIFNGLGLRRVLGKQLNQLFATANPENSRWHRITTRFYLVQLVQLILFILIFILSIFKFN</sequence>
<evidence type="ECO:0000256" key="1">
    <source>
        <dbReference type="SAM" id="Phobius"/>
    </source>
</evidence>
<keyword evidence="3" id="KW-1185">Reference proteome</keyword>
<feature type="transmembrane region" description="Helical" evidence="1">
    <location>
        <begin position="6"/>
        <end position="34"/>
    </location>
</feature>